<feature type="region of interest" description="Disordered" evidence="1">
    <location>
        <begin position="1"/>
        <end position="26"/>
    </location>
</feature>
<feature type="region of interest" description="Disordered" evidence="1">
    <location>
        <begin position="199"/>
        <end position="274"/>
    </location>
</feature>
<feature type="compositionally biased region" description="Basic residues" evidence="1">
    <location>
        <begin position="237"/>
        <end position="254"/>
    </location>
</feature>
<feature type="compositionally biased region" description="Basic and acidic residues" evidence="1">
    <location>
        <begin position="227"/>
        <end position="236"/>
    </location>
</feature>
<feature type="compositionally biased region" description="Basic residues" evidence="1">
    <location>
        <begin position="216"/>
        <end position="226"/>
    </location>
</feature>
<evidence type="ECO:0000313" key="3">
    <source>
        <dbReference type="Proteomes" id="UP000295497"/>
    </source>
</evidence>
<sequence>MVHDVSSRIRRRASGQGTGVTTPASTSARRCWISSAHAASTSSVVCSGSSRLWISAAATAARSSADRRSAATRTSSTSLMVQGAYRRLGRVTSGTRLDAGPGPRVLGEDPWLAAAPALGPLPATPGLQATQSGAWLLPDQTALVPEVEAFLAAGEPPAYVGFGTMPVDPQTGRRVVEAVRAARRRVALFQGWAKLGRVDDAADADPDADPWQQRTARTRGRGRRGLHGRELRELRRARPRRRPRPRHRAHRRGRLGSGLGRGTPGQGGGGGGGRRGGLGVCGAASKGGAGHRLVTRLCERPLPRAVAAVRLSARYWPHAP</sequence>
<dbReference type="Proteomes" id="UP000295497">
    <property type="component" value="Chromosome"/>
</dbReference>
<organism evidence="2 3">
    <name type="scientific">Sorangium cellulosum</name>
    <name type="common">Polyangium cellulosum</name>
    <dbReference type="NCBI Taxonomy" id="56"/>
    <lineage>
        <taxon>Bacteria</taxon>
        <taxon>Pseudomonadati</taxon>
        <taxon>Myxococcota</taxon>
        <taxon>Polyangia</taxon>
        <taxon>Polyangiales</taxon>
        <taxon>Polyangiaceae</taxon>
        <taxon>Sorangium</taxon>
    </lineage>
</organism>
<dbReference type="SUPFAM" id="SSF53756">
    <property type="entry name" value="UDP-Glycosyltransferase/glycogen phosphorylase"/>
    <property type="match status" value="1"/>
</dbReference>
<proteinExistence type="predicted"/>
<reference evidence="2 3" key="1">
    <citation type="submission" date="2015-09" db="EMBL/GenBank/DDBJ databases">
        <title>Sorangium comparison.</title>
        <authorList>
            <person name="Zaburannyi N."/>
            <person name="Bunk B."/>
            <person name="Overmann J."/>
            <person name="Mueller R."/>
        </authorList>
    </citation>
    <scope>NUCLEOTIDE SEQUENCE [LARGE SCALE GENOMIC DNA]</scope>
    <source>
        <strain evidence="2 3">So ce836</strain>
    </source>
</reference>
<accession>A0A4V0NFR9</accession>
<dbReference type="AlphaFoldDB" id="A0A4V0NFR9"/>
<evidence type="ECO:0000313" key="2">
    <source>
        <dbReference type="EMBL" id="AUX30632.1"/>
    </source>
</evidence>
<evidence type="ECO:0000256" key="1">
    <source>
        <dbReference type="SAM" id="MobiDB-lite"/>
    </source>
</evidence>
<gene>
    <name evidence="2" type="ORF">SOCE836_027410</name>
</gene>
<feature type="compositionally biased region" description="Gly residues" evidence="1">
    <location>
        <begin position="255"/>
        <end position="274"/>
    </location>
</feature>
<dbReference type="EMBL" id="CP012672">
    <property type="protein sequence ID" value="AUX30632.1"/>
    <property type="molecule type" value="Genomic_DNA"/>
</dbReference>
<name>A0A4V0NFR9_SORCE</name>
<dbReference type="Gene3D" id="3.40.50.2000">
    <property type="entry name" value="Glycogen Phosphorylase B"/>
    <property type="match status" value="1"/>
</dbReference>
<protein>
    <submittedName>
        <fullName evidence="2">Uncharacterized protein</fullName>
    </submittedName>
</protein>